<evidence type="ECO:0000256" key="4">
    <source>
        <dbReference type="ARBA" id="ARBA00023125"/>
    </source>
</evidence>
<organism evidence="9 10">
    <name type="scientific">Halocaridina rubra</name>
    <name type="common">Hawaiian red shrimp</name>
    <dbReference type="NCBI Taxonomy" id="373956"/>
    <lineage>
        <taxon>Eukaryota</taxon>
        <taxon>Metazoa</taxon>
        <taxon>Ecdysozoa</taxon>
        <taxon>Arthropoda</taxon>
        <taxon>Crustacea</taxon>
        <taxon>Multicrustacea</taxon>
        <taxon>Malacostraca</taxon>
        <taxon>Eumalacostraca</taxon>
        <taxon>Eucarida</taxon>
        <taxon>Decapoda</taxon>
        <taxon>Pleocyemata</taxon>
        <taxon>Caridea</taxon>
        <taxon>Atyoidea</taxon>
        <taxon>Atyidae</taxon>
        <taxon>Halocaridina</taxon>
    </lineage>
</organism>
<dbReference type="Proteomes" id="UP001381693">
    <property type="component" value="Unassembled WGS sequence"/>
</dbReference>
<comment type="subcellular location">
    <subcellularLocation>
        <location evidence="1">Nucleus</location>
    </subcellularLocation>
</comment>
<dbReference type="SMART" id="SM00536">
    <property type="entry name" value="AXH"/>
    <property type="match status" value="1"/>
</dbReference>
<evidence type="ECO:0000256" key="1">
    <source>
        <dbReference type="ARBA" id="ARBA00004123"/>
    </source>
</evidence>
<evidence type="ECO:0000256" key="2">
    <source>
        <dbReference type="ARBA" id="ARBA00022491"/>
    </source>
</evidence>
<feature type="compositionally biased region" description="Low complexity" evidence="7">
    <location>
        <begin position="109"/>
        <end position="173"/>
    </location>
</feature>
<dbReference type="InterPro" id="IPR036096">
    <property type="entry name" value="Ataxin_AXH_dom_sf"/>
</dbReference>
<feature type="compositionally biased region" description="Polar residues" evidence="7">
    <location>
        <begin position="177"/>
        <end position="207"/>
    </location>
</feature>
<keyword evidence="4" id="KW-0238">DNA-binding</keyword>
<evidence type="ECO:0000313" key="10">
    <source>
        <dbReference type="Proteomes" id="UP001381693"/>
    </source>
</evidence>
<comment type="caution">
    <text evidence="9">The sequence shown here is derived from an EMBL/GenBank/DDBJ whole genome shotgun (WGS) entry which is preliminary data.</text>
</comment>
<evidence type="ECO:0000256" key="3">
    <source>
        <dbReference type="ARBA" id="ARBA00023015"/>
    </source>
</evidence>
<proteinExistence type="predicted"/>
<protein>
    <submittedName>
        <fullName evidence="9">Ataxin 1</fullName>
    </submittedName>
</protein>
<dbReference type="InterPro" id="IPR043404">
    <property type="entry name" value="ATAXIN1-like"/>
</dbReference>
<dbReference type="GO" id="GO:0005634">
    <property type="term" value="C:nucleus"/>
    <property type="evidence" value="ECO:0007669"/>
    <property type="project" value="UniProtKB-SubCell"/>
</dbReference>
<dbReference type="InterPro" id="IPR003652">
    <property type="entry name" value="Ataxin_AXH_dom"/>
</dbReference>
<evidence type="ECO:0000313" key="9">
    <source>
        <dbReference type="EMBL" id="KAK7070150.1"/>
    </source>
</evidence>
<dbReference type="PANTHER" id="PTHR13392">
    <property type="entry name" value="ATAXIN 1"/>
    <property type="match status" value="1"/>
</dbReference>
<feature type="region of interest" description="Disordered" evidence="7">
    <location>
        <begin position="103"/>
        <end position="249"/>
    </location>
</feature>
<dbReference type="PROSITE" id="PS51148">
    <property type="entry name" value="AXH"/>
    <property type="match status" value="1"/>
</dbReference>
<name>A0AAN9A2N1_HALRR</name>
<evidence type="ECO:0000259" key="8">
    <source>
        <dbReference type="PROSITE" id="PS51148"/>
    </source>
</evidence>
<dbReference type="AlphaFoldDB" id="A0AAN9A2N1"/>
<dbReference type="PANTHER" id="PTHR13392:SF13">
    <property type="entry name" value="AXH DOMAIN-CONTAINING PROTEIN"/>
    <property type="match status" value="1"/>
</dbReference>
<dbReference type="GO" id="GO:0006355">
    <property type="term" value="P:regulation of DNA-templated transcription"/>
    <property type="evidence" value="ECO:0007669"/>
    <property type="project" value="InterPro"/>
</dbReference>
<feature type="compositionally biased region" description="Basic and acidic residues" evidence="7">
    <location>
        <begin position="219"/>
        <end position="236"/>
    </location>
</feature>
<dbReference type="SUPFAM" id="SSF102031">
    <property type="entry name" value="AXH domain"/>
    <property type="match status" value="1"/>
</dbReference>
<sequence length="249" mass="26813">MPTTGYGSFYTYFNTEYWIFIAHVLLIPSHLTSHNTPHLFLFMFSSFPCSMRVSVEASLDHPFFVFHSGWSSCSPELTEKKYNLKVRKLQVGDVCVSLTKKEPEPKQVTSANVPSQSSPSTSSTPSSMPSPTASAVPSTSAATPATVSQPSTSSDPSSSSANQPQQQQQLSPPLKTPNITGAQKRSSPTLTSEGETSASTPGSSNVPSGIWTKPAALRGAERQHSSDEAQKDEKDSGRKRRWSDPGQGT</sequence>
<feature type="domain" description="AXH" evidence="8">
    <location>
        <begin position="1"/>
        <end position="106"/>
    </location>
</feature>
<dbReference type="GO" id="GO:0003723">
    <property type="term" value="F:RNA binding"/>
    <property type="evidence" value="ECO:0007669"/>
    <property type="project" value="InterPro"/>
</dbReference>
<evidence type="ECO:0000256" key="6">
    <source>
        <dbReference type="ARBA" id="ARBA00023242"/>
    </source>
</evidence>
<keyword evidence="5" id="KW-0804">Transcription</keyword>
<reference evidence="9 10" key="1">
    <citation type="submission" date="2023-11" db="EMBL/GenBank/DDBJ databases">
        <title>Halocaridina rubra genome assembly.</title>
        <authorList>
            <person name="Smith C."/>
        </authorList>
    </citation>
    <scope>NUCLEOTIDE SEQUENCE [LARGE SCALE GENOMIC DNA]</scope>
    <source>
        <strain evidence="9">EP-1</strain>
        <tissue evidence="9">Whole</tissue>
    </source>
</reference>
<keyword evidence="10" id="KW-1185">Reference proteome</keyword>
<dbReference type="Pfam" id="PF08517">
    <property type="entry name" value="AXH"/>
    <property type="match status" value="1"/>
</dbReference>
<keyword evidence="6" id="KW-0539">Nucleus</keyword>
<keyword evidence="2" id="KW-0678">Repressor</keyword>
<keyword evidence="3" id="KW-0805">Transcription regulation</keyword>
<accession>A0AAN9A2N1</accession>
<dbReference type="GO" id="GO:0003677">
    <property type="term" value="F:DNA binding"/>
    <property type="evidence" value="ECO:0007669"/>
    <property type="project" value="UniProtKB-KW"/>
</dbReference>
<gene>
    <name evidence="9" type="primary">ATXN1</name>
    <name evidence="9" type="ORF">SK128_016548</name>
</gene>
<evidence type="ECO:0000256" key="7">
    <source>
        <dbReference type="SAM" id="MobiDB-lite"/>
    </source>
</evidence>
<evidence type="ECO:0000256" key="5">
    <source>
        <dbReference type="ARBA" id="ARBA00023163"/>
    </source>
</evidence>
<dbReference type="EMBL" id="JAXCGZ010015518">
    <property type="protein sequence ID" value="KAK7070150.1"/>
    <property type="molecule type" value="Genomic_DNA"/>
</dbReference>